<feature type="domain" description="E3 ubiquitin-protein ligase TRIP12-like TPR repeats" evidence="5">
    <location>
        <begin position="279"/>
        <end position="467"/>
    </location>
</feature>
<dbReference type="GO" id="GO:0000209">
    <property type="term" value="P:protein polyubiquitination"/>
    <property type="evidence" value="ECO:0007669"/>
    <property type="project" value="TreeGrafter"/>
</dbReference>
<dbReference type="SUPFAM" id="SSF56204">
    <property type="entry name" value="Hect, E3 ligase catalytic domain"/>
    <property type="match status" value="1"/>
</dbReference>
<organism evidence="6 7">
    <name type="scientific">Entomortierella chlamydospora</name>
    <dbReference type="NCBI Taxonomy" id="101097"/>
    <lineage>
        <taxon>Eukaryota</taxon>
        <taxon>Fungi</taxon>
        <taxon>Fungi incertae sedis</taxon>
        <taxon>Mucoromycota</taxon>
        <taxon>Mortierellomycotina</taxon>
        <taxon>Mortierellomycetes</taxon>
        <taxon>Mortierellales</taxon>
        <taxon>Mortierellaceae</taxon>
        <taxon>Entomortierella</taxon>
    </lineage>
</organism>
<evidence type="ECO:0000256" key="3">
    <source>
        <dbReference type="ARBA" id="ARBA00022679"/>
    </source>
</evidence>
<dbReference type="InterPro" id="IPR045322">
    <property type="entry name" value="HECTD1/TRIP12-like"/>
</dbReference>
<reference evidence="6" key="1">
    <citation type="journal article" date="2020" name="Fungal Divers.">
        <title>Resolving the Mortierellaceae phylogeny through synthesis of multi-gene phylogenetics and phylogenomics.</title>
        <authorList>
            <person name="Vandepol N."/>
            <person name="Liber J."/>
            <person name="Desiro A."/>
            <person name="Na H."/>
            <person name="Kennedy M."/>
            <person name="Barry K."/>
            <person name="Grigoriev I.V."/>
            <person name="Miller A.N."/>
            <person name="O'Donnell K."/>
            <person name="Stajich J.E."/>
            <person name="Bonito G."/>
        </authorList>
    </citation>
    <scope>NUCLEOTIDE SEQUENCE</scope>
    <source>
        <strain evidence="6">NRRL 2769</strain>
    </source>
</reference>
<accession>A0A9P6MY89</accession>
<evidence type="ECO:0000256" key="1">
    <source>
        <dbReference type="ARBA" id="ARBA00000885"/>
    </source>
</evidence>
<feature type="region of interest" description="Disordered" evidence="4">
    <location>
        <begin position="1303"/>
        <end position="1344"/>
    </location>
</feature>
<comment type="catalytic activity">
    <reaction evidence="1">
        <text>S-ubiquitinyl-[E2 ubiquitin-conjugating enzyme]-L-cysteine + [acceptor protein]-L-lysine = [E2 ubiquitin-conjugating enzyme]-L-cysteine + N(6)-ubiquitinyl-[acceptor protein]-L-lysine.</text>
        <dbReference type="EC" id="2.3.2.26"/>
    </reaction>
</comment>
<dbReference type="InterPro" id="IPR035983">
    <property type="entry name" value="Hect_E3_ubiquitin_ligase"/>
</dbReference>
<feature type="region of interest" description="Disordered" evidence="4">
    <location>
        <begin position="1"/>
        <end position="39"/>
    </location>
</feature>
<protein>
    <recommendedName>
        <fullName evidence="2">HECT-type E3 ubiquitin transferase</fullName>
        <ecNumber evidence="2">2.3.2.26</ecNumber>
    </recommendedName>
</protein>
<dbReference type="Pfam" id="PF25579">
    <property type="entry name" value="TPR_TRIP12_N"/>
    <property type="match status" value="1"/>
</dbReference>
<evidence type="ECO:0000256" key="4">
    <source>
        <dbReference type="SAM" id="MobiDB-lite"/>
    </source>
</evidence>
<dbReference type="SUPFAM" id="SSF48371">
    <property type="entry name" value="ARM repeat"/>
    <property type="match status" value="1"/>
</dbReference>
<feature type="compositionally biased region" description="Polar residues" evidence="4">
    <location>
        <begin position="170"/>
        <end position="188"/>
    </location>
</feature>
<gene>
    <name evidence="6" type="primary">UFD4_2</name>
    <name evidence="6" type="ORF">BGZ80_007230</name>
</gene>
<dbReference type="InterPro" id="IPR057948">
    <property type="entry name" value="TPR_TRIP12_N"/>
</dbReference>
<feature type="compositionally biased region" description="Low complexity" evidence="4">
    <location>
        <begin position="7"/>
        <end position="37"/>
    </location>
</feature>
<comment type="caution">
    <text evidence="6">The sequence shown here is derived from an EMBL/GenBank/DDBJ whole genome shotgun (WGS) entry which is preliminary data.</text>
</comment>
<evidence type="ECO:0000313" key="6">
    <source>
        <dbReference type="EMBL" id="KAG0018375.1"/>
    </source>
</evidence>
<dbReference type="GO" id="GO:0043161">
    <property type="term" value="P:proteasome-mediated ubiquitin-dependent protein catabolic process"/>
    <property type="evidence" value="ECO:0007669"/>
    <property type="project" value="TreeGrafter"/>
</dbReference>
<feature type="region of interest" description="Disordered" evidence="4">
    <location>
        <begin position="77"/>
        <end position="229"/>
    </location>
</feature>
<keyword evidence="3" id="KW-0808">Transferase</keyword>
<dbReference type="Gene3D" id="1.25.10.10">
    <property type="entry name" value="Leucine-rich Repeat Variant"/>
    <property type="match status" value="1"/>
</dbReference>
<feature type="compositionally biased region" description="Polar residues" evidence="4">
    <location>
        <begin position="82"/>
        <end position="99"/>
    </location>
</feature>
<sequence length="1676" mass="184603">MPPRPVSSRTRNTNRTTNSTTPTTLPAAPSILSSVPSSLPPTPTILTSYAITRHQTQISEKARLDYLTFSTGIDGTLPAPNIASSSSTRVSLSNIPSSNPRKRTFQKSLCRSDSQNQIQINRKRSKQSRLATISTPTPSSSTTSLSPIVTRARAKAAESQKKHLGIASFMRQSKTSTSQKRSNPSIKSTSKHPQEMSSSSSLELSSNSQPKENDGQDKENSGTNDNCTGDQAVTLESQVENPSVLEGEREGDPLDNQNNENQGEKNNGQGNNGGGEHDEEGEDEDEENEDEDEDEDDRDGDEDEDEDEDEDDYDHSRQADQDGLFSSGGSMGGMVSGMSSRLKTILTNLRAYQDPSLQLIALQDLAVLLSVSTEETLQGYFSNDTFVKELVLLMRGTGEDDNPEIMLLACRCLSNLMEAIPSSLGSVVHGGAVPVLCAKLIEIQYIDLAEQSLTTLEKISSEYPHAVVKEGGLAAVLMFLDFFSTNVQRTAVKTAANCCRGIQHDSIAMVQDILPNLENIIQYSDQKIVEQTCLCFVRLADSYKSNVGHLQTIITETILRSILSLLSPNANVVVGTIAEYSPTLGFALLEMDIVDTLFLILTGAHAPDTNGENDEPLTVSNIGSRPKEQVSDIIGIITELLPPLPKDDPLFDTEYKYAALKNKEKEQGEEESQSEDVEMAASIDNHTDKREELLKSHPDRVRRIGRILIPTLIEVYSSTVHLRVRQRAIHALVKLIYFTNDSVLNAVLKTVELASFLAIILSQQEHQSLVVAALQIADILMAKMPSVYSFYFEREGVKFEVSKLACLGAEVSLSKGTTMETISQDVMKSTKGQDCGRSGTETVTEVAQKASELEESIPAIGKEPTSEPLSDATSKTTVSGQRLVDLMSELRNMRNLPDQERRVDQLMEAIEKELEVAQSQYQSPSQSGETTMLADTRTSTLDHLRTLRHFVAGGSRSVIISQKEEKGLGSGKAKDWIFERSRIIVNTLETVAAVGEKGQHKGTSVLADLKRMAGELAEPVDVASRTVKELAEYFTRLGATGISSFEFLNSGLPQALLNYLVGAKDSKPPHQERRVREFIQEFMTIPRGNSDKSAAKVPLSVLVRKMQEALTRMEMFEVESAQTPLVEARNNSSSSLATQVRLKLTPDEGTEVPPGYQNLVVSIHAIATFRTLDEYLRPRLKPKLSVPETKPTLNNEKNGSIQGRSSGSDAKLAPELTRNGERPHGPMKLESDENTTNKLRTESSQAGDAEDIKINNSSDDSLEDSDGDIEMDYEMESATGVQNTKGSDASPVDMDSDVKMTEVTQANSEAPSADGVKNGESLPLKSESSALPKKGRSAAGQQLESSSSSWHIQFSLHGSPISTDRTVYGAIHDYERKNGKSASQRNLWSFMYPIKYKRVDSPPPEQSALAASSQCHGDLDLTFTSQMPRELPQHADYAPILGLLRVLHGLNGDWRRFFGAEDQPLKATVQHLPSSEFINSKISAKVNRQLEEPLIVASSCLPDWIVGLVTGFPFLFPFETRYTYLQSTAFGFSRSVMRWQNQQQRGGNTDQRDESQTFLGRIQRQKVRISRQKALESAVRVMDLYGANQAMLEVEYFDEVGTGLGPTLEFYSLVSKEFCKKPLKLWRDGDSGSSSEYVTAPQGLFPRPMVHFKDHSDNEKYVWLSTILALELGWHI</sequence>
<evidence type="ECO:0000313" key="7">
    <source>
        <dbReference type="Proteomes" id="UP000703661"/>
    </source>
</evidence>
<dbReference type="GO" id="GO:0016607">
    <property type="term" value="C:nuclear speck"/>
    <property type="evidence" value="ECO:0007669"/>
    <property type="project" value="TreeGrafter"/>
</dbReference>
<feature type="region of interest" description="Disordered" evidence="4">
    <location>
        <begin position="242"/>
        <end position="332"/>
    </location>
</feature>
<dbReference type="GO" id="GO:0061630">
    <property type="term" value="F:ubiquitin protein ligase activity"/>
    <property type="evidence" value="ECO:0007669"/>
    <property type="project" value="UniProtKB-EC"/>
</dbReference>
<feature type="compositionally biased region" description="Basic and acidic residues" evidence="4">
    <location>
        <begin position="1218"/>
        <end position="1231"/>
    </location>
</feature>
<dbReference type="EMBL" id="JAAAID010000367">
    <property type="protein sequence ID" value="KAG0018375.1"/>
    <property type="molecule type" value="Genomic_DNA"/>
</dbReference>
<feature type="compositionally biased region" description="Acidic residues" evidence="4">
    <location>
        <begin position="277"/>
        <end position="313"/>
    </location>
</feature>
<feature type="compositionally biased region" description="Low complexity" evidence="4">
    <location>
        <begin position="132"/>
        <end position="150"/>
    </location>
</feature>
<evidence type="ECO:0000259" key="5">
    <source>
        <dbReference type="Pfam" id="PF25579"/>
    </source>
</evidence>
<dbReference type="PANTHER" id="PTHR45670:SF1">
    <property type="entry name" value="E3 UBIQUITIN-PROTEIN LIGASE HECTD1"/>
    <property type="match status" value="1"/>
</dbReference>
<name>A0A9P6MY89_9FUNG</name>
<dbReference type="EC" id="2.3.2.26" evidence="2"/>
<feature type="compositionally biased region" description="Low complexity" evidence="4">
    <location>
        <begin position="197"/>
        <end position="208"/>
    </location>
</feature>
<dbReference type="InterPro" id="IPR016024">
    <property type="entry name" value="ARM-type_fold"/>
</dbReference>
<feature type="compositionally biased region" description="Low complexity" evidence="4">
    <location>
        <begin position="255"/>
        <end position="269"/>
    </location>
</feature>
<feature type="compositionally biased region" description="Basic and acidic residues" evidence="4">
    <location>
        <begin position="211"/>
        <end position="220"/>
    </location>
</feature>
<feature type="compositionally biased region" description="Polar residues" evidence="4">
    <location>
        <begin position="106"/>
        <end position="120"/>
    </location>
</feature>
<feature type="compositionally biased region" description="Polar residues" evidence="4">
    <location>
        <begin position="1234"/>
        <end position="1246"/>
    </location>
</feature>
<feature type="region of interest" description="Disordered" evidence="4">
    <location>
        <begin position="1183"/>
        <end position="1267"/>
    </location>
</feature>
<dbReference type="Proteomes" id="UP000703661">
    <property type="component" value="Unassembled WGS sequence"/>
</dbReference>
<proteinExistence type="predicted"/>
<dbReference type="Gene3D" id="3.90.1750.10">
    <property type="entry name" value="Hect, E3 ligase catalytic domains"/>
    <property type="match status" value="1"/>
</dbReference>
<dbReference type="InterPro" id="IPR011989">
    <property type="entry name" value="ARM-like"/>
</dbReference>
<dbReference type="PANTHER" id="PTHR45670">
    <property type="entry name" value="E3 UBIQUITIN-PROTEIN LIGASE TRIP12"/>
    <property type="match status" value="1"/>
</dbReference>
<evidence type="ECO:0000256" key="2">
    <source>
        <dbReference type="ARBA" id="ARBA00012485"/>
    </source>
</evidence>
<feature type="compositionally biased region" description="Polar residues" evidence="4">
    <location>
        <begin position="1191"/>
        <end position="1208"/>
    </location>
</feature>
<keyword evidence="7" id="KW-1185">Reference proteome</keyword>